<dbReference type="EMBL" id="DXAQ01000045">
    <property type="protein sequence ID" value="HIZ88900.1"/>
    <property type="molecule type" value="Genomic_DNA"/>
</dbReference>
<feature type="transmembrane region" description="Helical" evidence="1">
    <location>
        <begin position="23"/>
        <end position="43"/>
    </location>
</feature>
<evidence type="ECO:0000256" key="1">
    <source>
        <dbReference type="SAM" id="Phobius"/>
    </source>
</evidence>
<evidence type="ECO:0000313" key="3">
    <source>
        <dbReference type="Proteomes" id="UP000824176"/>
    </source>
</evidence>
<comment type="caution">
    <text evidence="2">The sequence shown here is derived from an EMBL/GenBank/DDBJ whole genome shotgun (WGS) entry which is preliminary data.</text>
</comment>
<organism evidence="2 3">
    <name type="scientific">Candidatus Mucispirillum faecigallinarum</name>
    <dbReference type="NCBI Taxonomy" id="2838699"/>
    <lineage>
        <taxon>Bacteria</taxon>
        <taxon>Pseudomonadati</taxon>
        <taxon>Deferribacterota</taxon>
        <taxon>Deferribacteres</taxon>
        <taxon>Deferribacterales</taxon>
        <taxon>Mucispirillaceae</taxon>
        <taxon>Mucispirillum</taxon>
    </lineage>
</organism>
<evidence type="ECO:0000313" key="2">
    <source>
        <dbReference type="EMBL" id="HIZ88900.1"/>
    </source>
</evidence>
<sequence length="101" mass="11715">MFNKIKSILLLPFKVDNRGISDLSFKTGAAIFLFLVIAGIILYKSISYYKFTYYDYIDAEQAVNDYFVQGNVSIEKFDYQNFRMTSGAVNLHFNSIKENPR</sequence>
<keyword evidence="1" id="KW-1133">Transmembrane helix</keyword>
<name>A0A9D2GUE8_9BACT</name>
<reference evidence="2" key="1">
    <citation type="journal article" date="2021" name="PeerJ">
        <title>Extensive microbial diversity within the chicken gut microbiome revealed by metagenomics and culture.</title>
        <authorList>
            <person name="Gilroy R."/>
            <person name="Ravi A."/>
            <person name="Getino M."/>
            <person name="Pursley I."/>
            <person name="Horton D.L."/>
            <person name="Alikhan N.F."/>
            <person name="Baker D."/>
            <person name="Gharbi K."/>
            <person name="Hall N."/>
            <person name="Watson M."/>
            <person name="Adriaenssens E.M."/>
            <person name="Foster-Nyarko E."/>
            <person name="Jarju S."/>
            <person name="Secka A."/>
            <person name="Antonio M."/>
            <person name="Oren A."/>
            <person name="Chaudhuri R.R."/>
            <person name="La Ragione R."/>
            <person name="Hildebrand F."/>
            <person name="Pallen M.J."/>
        </authorList>
    </citation>
    <scope>NUCLEOTIDE SEQUENCE</scope>
    <source>
        <strain evidence="2">ChiW4-1371</strain>
    </source>
</reference>
<reference evidence="2" key="2">
    <citation type="submission" date="2021-04" db="EMBL/GenBank/DDBJ databases">
        <authorList>
            <person name="Gilroy R."/>
        </authorList>
    </citation>
    <scope>NUCLEOTIDE SEQUENCE</scope>
    <source>
        <strain evidence="2">ChiW4-1371</strain>
    </source>
</reference>
<dbReference type="AlphaFoldDB" id="A0A9D2GUE8"/>
<accession>A0A9D2GUE8</accession>
<protein>
    <submittedName>
        <fullName evidence="2">Uncharacterized protein</fullName>
    </submittedName>
</protein>
<keyword evidence="1" id="KW-0812">Transmembrane</keyword>
<proteinExistence type="predicted"/>
<dbReference type="Proteomes" id="UP000824176">
    <property type="component" value="Unassembled WGS sequence"/>
</dbReference>
<keyword evidence="1" id="KW-0472">Membrane</keyword>
<gene>
    <name evidence="2" type="ORF">H9804_03055</name>
</gene>